<reference evidence="2" key="1">
    <citation type="submission" date="2020-05" db="EMBL/GenBank/DDBJ databases">
        <authorList>
            <person name="Chiriac C."/>
            <person name="Salcher M."/>
            <person name="Ghai R."/>
            <person name="Kavagutti S V."/>
        </authorList>
    </citation>
    <scope>NUCLEOTIDE SEQUENCE</scope>
</reference>
<dbReference type="EMBL" id="CAEZST010000008">
    <property type="protein sequence ID" value="CAB4546217.1"/>
    <property type="molecule type" value="Genomic_DNA"/>
</dbReference>
<keyword evidence="1" id="KW-1133">Transmembrane helix</keyword>
<evidence type="ECO:0000256" key="1">
    <source>
        <dbReference type="SAM" id="Phobius"/>
    </source>
</evidence>
<feature type="transmembrane region" description="Helical" evidence="1">
    <location>
        <begin position="52"/>
        <end position="76"/>
    </location>
</feature>
<feature type="transmembrane region" description="Helical" evidence="1">
    <location>
        <begin position="12"/>
        <end position="32"/>
    </location>
</feature>
<organism evidence="2">
    <name type="scientific">freshwater metagenome</name>
    <dbReference type="NCBI Taxonomy" id="449393"/>
    <lineage>
        <taxon>unclassified sequences</taxon>
        <taxon>metagenomes</taxon>
        <taxon>ecological metagenomes</taxon>
    </lineage>
</organism>
<protein>
    <submittedName>
        <fullName evidence="2">Unannotated protein</fullName>
    </submittedName>
</protein>
<gene>
    <name evidence="2" type="ORF">UFOPK1503_00659</name>
</gene>
<sequence>MEPDLHRADKYMKVFLWSIFGPLAIIASQILVNELEPVIVVETRPYLEASSLYLLPLTLLISLVAFLVWVAVLIANRQGLNGRTWRKYFLLTYLTPVALRVIESIPGTKKCAKCHEYVREEAELCKHCGSSI</sequence>
<keyword evidence="1" id="KW-0472">Membrane</keyword>
<keyword evidence="1" id="KW-0812">Transmembrane</keyword>
<evidence type="ECO:0000313" key="2">
    <source>
        <dbReference type="EMBL" id="CAB4546217.1"/>
    </source>
</evidence>
<proteinExistence type="predicted"/>
<dbReference type="AlphaFoldDB" id="A0A6J6C5H9"/>
<accession>A0A6J6C5H9</accession>
<name>A0A6J6C5H9_9ZZZZ</name>